<accession>A0A368W3D5</accession>
<evidence type="ECO:0000313" key="7">
    <source>
        <dbReference type="EMBL" id="RCW48476.1"/>
    </source>
</evidence>
<evidence type="ECO:0000256" key="5">
    <source>
        <dbReference type="ARBA" id="ARBA00023288"/>
    </source>
</evidence>
<dbReference type="PROSITE" id="PS51257">
    <property type="entry name" value="PROKAR_LIPOPROTEIN"/>
    <property type="match status" value="1"/>
</dbReference>
<dbReference type="InterPro" id="IPR050490">
    <property type="entry name" value="Bact_solute-bd_prot1"/>
</dbReference>
<reference evidence="7 8" key="1">
    <citation type="submission" date="2018-07" db="EMBL/GenBank/DDBJ databases">
        <title>Genomic Encyclopedia of Type Strains, Phase III (KMG-III): the genomes of soil and plant-associated and newly described type strains.</title>
        <authorList>
            <person name="Whitman W."/>
        </authorList>
    </citation>
    <scope>NUCLEOTIDE SEQUENCE [LARGE SCALE GENOMIC DNA]</scope>
    <source>
        <strain evidence="7 8">CECT 7506</strain>
    </source>
</reference>
<protein>
    <submittedName>
        <fullName evidence="7">Putative aldouronate transport system substrate-binding protein</fullName>
    </submittedName>
</protein>
<dbReference type="AlphaFoldDB" id="A0A368W3D5"/>
<dbReference type="PANTHER" id="PTHR43649">
    <property type="entry name" value="ARABINOSE-BINDING PROTEIN-RELATED"/>
    <property type="match status" value="1"/>
</dbReference>
<comment type="caution">
    <text evidence="7">The sequence shown here is derived from an EMBL/GenBank/DDBJ whole genome shotgun (WGS) entry which is preliminary data.</text>
</comment>
<feature type="chain" id="PRO_5038421629" evidence="6">
    <location>
        <begin position="27"/>
        <end position="529"/>
    </location>
</feature>
<evidence type="ECO:0000256" key="4">
    <source>
        <dbReference type="ARBA" id="ARBA00023139"/>
    </source>
</evidence>
<feature type="signal peptide" evidence="6">
    <location>
        <begin position="1"/>
        <end position="26"/>
    </location>
</feature>
<keyword evidence="4" id="KW-0564">Palmitate</keyword>
<keyword evidence="3" id="KW-0472">Membrane</keyword>
<dbReference type="Proteomes" id="UP000252415">
    <property type="component" value="Unassembled WGS sequence"/>
</dbReference>
<dbReference type="RefSeq" id="WP_114380078.1">
    <property type="nucleotide sequence ID" value="NZ_QPJD01000006.1"/>
</dbReference>
<dbReference type="EMBL" id="QPJD01000006">
    <property type="protein sequence ID" value="RCW48476.1"/>
    <property type="molecule type" value="Genomic_DNA"/>
</dbReference>
<dbReference type="Pfam" id="PF13416">
    <property type="entry name" value="SBP_bac_8"/>
    <property type="match status" value="1"/>
</dbReference>
<gene>
    <name evidence="7" type="ORF">DFP97_106176</name>
</gene>
<evidence type="ECO:0000256" key="6">
    <source>
        <dbReference type="SAM" id="SignalP"/>
    </source>
</evidence>
<dbReference type="Gene3D" id="3.40.190.10">
    <property type="entry name" value="Periplasmic binding protein-like II"/>
    <property type="match status" value="2"/>
</dbReference>
<keyword evidence="5" id="KW-0449">Lipoprotein</keyword>
<evidence type="ECO:0000256" key="2">
    <source>
        <dbReference type="ARBA" id="ARBA00022729"/>
    </source>
</evidence>
<evidence type="ECO:0000256" key="3">
    <source>
        <dbReference type="ARBA" id="ARBA00023136"/>
    </source>
</evidence>
<keyword evidence="8" id="KW-1185">Reference proteome</keyword>
<name>A0A368W3D5_9BACL</name>
<dbReference type="OrthoDB" id="2649544at2"/>
<dbReference type="InterPro" id="IPR006059">
    <property type="entry name" value="SBP"/>
</dbReference>
<dbReference type="SUPFAM" id="SSF53850">
    <property type="entry name" value="Periplasmic binding protein-like II"/>
    <property type="match status" value="1"/>
</dbReference>
<keyword evidence="2 6" id="KW-0732">Signal</keyword>
<evidence type="ECO:0000256" key="1">
    <source>
        <dbReference type="ARBA" id="ARBA00022475"/>
    </source>
</evidence>
<organism evidence="7 8">
    <name type="scientific">Paenibacillus prosopidis</name>
    <dbReference type="NCBI Taxonomy" id="630520"/>
    <lineage>
        <taxon>Bacteria</taxon>
        <taxon>Bacillati</taxon>
        <taxon>Bacillota</taxon>
        <taxon>Bacilli</taxon>
        <taxon>Bacillales</taxon>
        <taxon>Paenibacillaceae</taxon>
        <taxon>Paenibacillus</taxon>
    </lineage>
</organism>
<proteinExistence type="predicted"/>
<sequence length="529" mass="58433">MHLRKKQRKKTLLSLTGIVLSMTFVATGCGKLSDSETTPGSFVEAVKPEANDKRIEITWANNFNAPEADDNYVQKQLEQKFNVKIKNVKLERQGWRDTFNVLLASGQIPDIFPIDANEIDFATWADQGIIASISPDEIRKNMPSYSKALESFDAGAWNAGFYNGRNWGIPKVWPTGNSGMIPGYNEAWLKKIGYNEPPKTLAELEDVLIKFVNNDPDGNGKKDTYGMSGRGKLPIQMFTSVFSAYGVSPYQFKLGADGKVVYGGITEETRSALKLLNKWFEAGLIDPEFITADNVQLNEKFANQKIGMVDNMSWRNFGAESGYITKPALEKGQRVIGGKPVVGPAGKAYAFSSGTRQTPLLLGVQLEEDAAKRIIIEQILEYVATNPEGWLLTVYGEKGVNYDLNGDLVVVRTTPAASKAGAGSFYNPLANADTSMFKYNTTKELLDLKAKLDTGYEPLRDVIAPTALSAKGKYWANLQTLVDNYLIKAIIGKADTDKGFDDFKVSWLKSGGQELTDEANMVYAERHIK</sequence>
<dbReference type="PANTHER" id="PTHR43649:SF33">
    <property type="entry name" value="POLYGALACTURONAN_RHAMNOGALACTURONAN-BINDING PROTEIN YTCQ"/>
    <property type="match status" value="1"/>
</dbReference>
<keyword evidence="1" id="KW-1003">Cell membrane</keyword>
<evidence type="ECO:0000313" key="8">
    <source>
        <dbReference type="Proteomes" id="UP000252415"/>
    </source>
</evidence>